<evidence type="ECO:0000256" key="2">
    <source>
        <dbReference type="RuleBase" id="RU003616"/>
    </source>
</evidence>
<dbReference type="PANTHER" id="PTHR11527">
    <property type="entry name" value="HEAT-SHOCK PROTEIN 20 FAMILY MEMBER"/>
    <property type="match status" value="1"/>
</dbReference>
<evidence type="ECO:0000313" key="5">
    <source>
        <dbReference type="Proteomes" id="UP000432464"/>
    </source>
</evidence>
<gene>
    <name evidence="4" type="ORF">GLP40_15750</name>
</gene>
<dbReference type="PROSITE" id="PS01031">
    <property type="entry name" value="SHSP"/>
    <property type="match status" value="1"/>
</dbReference>
<protein>
    <submittedName>
        <fullName evidence="4">Hsp20 family protein</fullName>
    </submittedName>
</protein>
<dbReference type="EMBL" id="WMBB01000007">
    <property type="protein sequence ID" value="MTE14213.1"/>
    <property type="molecule type" value="Genomic_DNA"/>
</dbReference>
<dbReference type="CDD" id="cd06464">
    <property type="entry name" value="ACD_sHsps-like"/>
    <property type="match status" value="1"/>
</dbReference>
<dbReference type="RefSeq" id="WP_154788697.1">
    <property type="nucleotide sequence ID" value="NZ_WMBB01000007.1"/>
</dbReference>
<proteinExistence type="inferred from homology"/>
<evidence type="ECO:0000313" key="4">
    <source>
        <dbReference type="EMBL" id="MTE14213.1"/>
    </source>
</evidence>
<name>A0A6I3KTT1_9NOCA</name>
<comment type="similarity">
    <text evidence="1 2">Belongs to the small heat shock protein (HSP20) family.</text>
</comment>
<dbReference type="Proteomes" id="UP000432464">
    <property type="component" value="Unassembled WGS sequence"/>
</dbReference>
<keyword evidence="5" id="KW-1185">Reference proteome</keyword>
<evidence type="ECO:0000259" key="3">
    <source>
        <dbReference type="PROSITE" id="PS01031"/>
    </source>
</evidence>
<accession>A0A6I3KTT1</accession>
<organism evidence="4 5">
    <name type="scientific">Nocardia aurantiaca</name>
    <dbReference type="NCBI Taxonomy" id="2675850"/>
    <lineage>
        <taxon>Bacteria</taxon>
        <taxon>Bacillati</taxon>
        <taxon>Actinomycetota</taxon>
        <taxon>Actinomycetes</taxon>
        <taxon>Mycobacteriales</taxon>
        <taxon>Nocardiaceae</taxon>
        <taxon>Nocardia</taxon>
    </lineage>
</organism>
<comment type="caution">
    <text evidence="4">The sequence shown here is derived from an EMBL/GenBank/DDBJ whole genome shotgun (WGS) entry which is preliminary data.</text>
</comment>
<dbReference type="Gene3D" id="2.60.40.790">
    <property type="match status" value="1"/>
</dbReference>
<dbReference type="InterPro" id="IPR008978">
    <property type="entry name" value="HSP20-like_chaperone"/>
</dbReference>
<reference evidence="4 5" key="1">
    <citation type="submission" date="2019-11" db="EMBL/GenBank/DDBJ databases">
        <title>Nocardia sp. nov. CT2-14 isolated from soil.</title>
        <authorList>
            <person name="Kanchanasin P."/>
            <person name="Tanasupawat S."/>
            <person name="Yuki M."/>
            <person name="Kudo T."/>
        </authorList>
    </citation>
    <scope>NUCLEOTIDE SEQUENCE [LARGE SCALE GENOMIC DNA]</scope>
    <source>
        <strain evidence="4 5">CT2-14</strain>
    </source>
</reference>
<evidence type="ECO:0000256" key="1">
    <source>
        <dbReference type="PROSITE-ProRule" id="PRU00285"/>
    </source>
</evidence>
<dbReference type="InterPro" id="IPR002068">
    <property type="entry name" value="A-crystallin/Hsp20_dom"/>
</dbReference>
<sequence>MSLLPVYRRPSAMLADLADMWNAAISPLTERRTTFGAHLIRVEDTVEDGHYVVRAEIPGIDPAKDVEVSVHDRRLTIKAERSAKKEEKGYSEFQYGSFERTVTLPVGAQEEGIDAHYAKGILTVSVPITEEPKEVTRTVEVKSGD</sequence>
<dbReference type="AlphaFoldDB" id="A0A6I3KTT1"/>
<feature type="domain" description="SHSP" evidence="3">
    <location>
        <begin position="33"/>
        <end position="144"/>
    </location>
</feature>
<dbReference type="SUPFAM" id="SSF49764">
    <property type="entry name" value="HSP20-like chaperones"/>
    <property type="match status" value="1"/>
</dbReference>
<dbReference type="Pfam" id="PF00011">
    <property type="entry name" value="HSP20"/>
    <property type="match status" value="1"/>
</dbReference>
<dbReference type="InterPro" id="IPR031107">
    <property type="entry name" value="Small_HSP"/>
</dbReference>